<dbReference type="Proteomes" id="UP000095594">
    <property type="component" value="Unassembled WGS sequence"/>
</dbReference>
<keyword evidence="3" id="KW-0804">Transcription</keyword>
<dbReference type="GO" id="GO:0003700">
    <property type="term" value="F:DNA-binding transcription factor activity"/>
    <property type="evidence" value="ECO:0007669"/>
    <property type="project" value="InterPro"/>
</dbReference>
<evidence type="ECO:0000256" key="2">
    <source>
        <dbReference type="ARBA" id="ARBA00023125"/>
    </source>
</evidence>
<dbReference type="SMART" id="SM00422">
    <property type="entry name" value="HTH_MERR"/>
    <property type="match status" value="2"/>
</dbReference>
<accession>A0A174KA51</accession>
<keyword evidence="2" id="KW-0238">DNA-binding</keyword>
<protein>
    <submittedName>
        <fullName evidence="5">MerR family transcriptional regulator</fullName>
    </submittedName>
</protein>
<dbReference type="RefSeq" id="WP_055267878.1">
    <property type="nucleotide sequence ID" value="NZ_CABIXQ010000025.1"/>
</dbReference>
<dbReference type="InterPro" id="IPR009061">
    <property type="entry name" value="DNA-bd_dom_put_sf"/>
</dbReference>
<dbReference type="InterPro" id="IPR000551">
    <property type="entry name" value="MerR-type_HTH_dom"/>
</dbReference>
<dbReference type="SUPFAM" id="SSF46955">
    <property type="entry name" value="Putative DNA-binding domain"/>
    <property type="match status" value="2"/>
</dbReference>
<evidence type="ECO:0000313" key="6">
    <source>
        <dbReference type="Proteomes" id="UP000095594"/>
    </source>
</evidence>
<sequence>MIIKGVRSIGKTYKTSEVAKLIGIHPNTVRMYEDLELISKPIRKGNGYRVFTDLHIDQLKLARKAFEVEVLQNGLRKKAIAIVKMSAKQDFDEAIVLTKEYIKSIKKEIDNANEAVDIAGKLINRLNHDKDFNLKRKEVSELLGISMDTLRNWEMNGLVNIKRKQNGYRIYTYEDIQRLKVIRSLRCGNYSLSAILRMLNKLSEHNEADINEVLNSPNENEDIISVCDKLIISLNLAAKNAEEILEMLYEIKRKYSNPTL</sequence>
<dbReference type="PROSITE" id="PS50937">
    <property type="entry name" value="HTH_MERR_2"/>
    <property type="match status" value="2"/>
</dbReference>
<name>A0A174KA51_9CLOT</name>
<dbReference type="AlphaFoldDB" id="A0A174KA51"/>
<dbReference type="Pfam" id="PF13411">
    <property type="entry name" value="MerR_1"/>
    <property type="match status" value="1"/>
</dbReference>
<evidence type="ECO:0000256" key="1">
    <source>
        <dbReference type="ARBA" id="ARBA00023015"/>
    </source>
</evidence>
<evidence type="ECO:0000313" key="5">
    <source>
        <dbReference type="EMBL" id="CUP08842.1"/>
    </source>
</evidence>
<dbReference type="PANTHER" id="PTHR30204">
    <property type="entry name" value="REDOX-CYCLING DRUG-SENSING TRANSCRIPTIONAL ACTIVATOR SOXR"/>
    <property type="match status" value="1"/>
</dbReference>
<reference evidence="5 6" key="1">
    <citation type="submission" date="2015-09" db="EMBL/GenBank/DDBJ databases">
        <authorList>
            <consortium name="Pathogen Informatics"/>
        </authorList>
    </citation>
    <scope>NUCLEOTIDE SEQUENCE [LARGE SCALE GENOMIC DNA]</scope>
    <source>
        <strain evidence="5 6">2789STDY5834856</strain>
    </source>
</reference>
<proteinExistence type="predicted"/>
<gene>
    <name evidence="5" type="primary">cueR_2</name>
    <name evidence="5" type="ORF">ERS852471_02969</name>
</gene>
<dbReference type="PANTHER" id="PTHR30204:SF94">
    <property type="entry name" value="HEAVY METAL-DEPENDENT TRANSCRIPTIONAL REGULATOR HI_0293-RELATED"/>
    <property type="match status" value="1"/>
</dbReference>
<feature type="domain" description="HTH merR-type" evidence="4">
    <location>
        <begin position="12"/>
        <end position="69"/>
    </location>
</feature>
<evidence type="ECO:0000259" key="4">
    <source>
        <dbReference type="PROSITE" id="PS50937"/>
    </source>
</evidence>
<dbReference type="EMBL" id="CYZX01000025">
    <property type="protein sequence ID" value="CUP08842.1"/>
    <property type="molecule type" value="Genomic_DNA"/>
</dbReference>
<dbReference type="OrthoDB" id="122388at2"/>
<keyword evidence="1" id="KW-0805">Transcription regulation</keyword>
<dbReference type="Pfam" id="PF00376">
    <property type="entry name" value="MerR"/>
    <property type="match status" value="1"/>
</dbReference>
<feature type="domain" description="HTH merR-type" evidence="4">
    <location>
        <begin position="137"/>
        <end position="201"/>
    </location>
</feature>
<evidence type="ECO:0000256" key="3">
    <source>
        <dbReference type="ARBA" id="ARBA00023163"/>
    </source>
</evidence>
<dbReference type="CDD" id="cd00592">
    <property type="entry name" value="HTH_MerR-like"/>
    <property type="match status" value="1"/>
</dbReference>
<dbReference type="GO" id="GO:0003677">
    <property type="term" value="F:DNA binding"/>
    <property type="evidence" value="ECO:0007669"/>
    <property type="project" value="UniProtKB-KW"/>
</dbReference>
<dbReference type="InterPro" id="IPR047057">
    <property type="entry name" value="MerR_fam"/>
</dbReference>
<organism evidence="5 6">
    <name type="scientific">Clostridium disporicum</name>
    <dbReference type="NCBI Taxonomy" id="84024"/>
    <lineage>
        <taxon>Bacteria</taxon>
        <taxon>Bacillati</taxon>
        <taxon>Bacillota</taxon>
        <taxon>Clostridia</taxon>
        <taxon>Eubacteriales</taxon>
        <taxon>Clostridiaceae</taxon>
        <taxon>Clostridium</taxon>
    </lineage>
</organism>
<dbReference type="Gene3D" id="1.10.1660.10">
    <property type="match status" value="2"/>
</dbReference>